<dbReference type="EMBL" id="JABBWM010000032">
    <property type="protein sequence ID" value="KAG2107288.1"/>
    <property type="molecule type" value="Genomic_DNA"/>
</dbReference>
<dbReference type="RefSeq" id="XP_041292166.1">
    <property type="nucleotide sequence ID" value="XM_041437559.1"/>
</dbReference>
<evidence type="ECO:0000313" key="3">
    <source>
        <dbReference type="EMBL" id="KAG2107288.1"/>
    </source>
</evidence>
<dbReference type="InterPro" id="IPR045340">
    <property type="entry name" value="DUF6533"/>
</dbReference>
<dbReference type="Proteomes" id="UP000823399">
    <property type="component" value="Unassembled WGS sequence"/>
</dbReference>
<organism evidence="3 4">
    <name type="scientific">Suillus discolor</name>
    <dbReference type="NCBI Taxonomy" id="1912936"/>
    <lineage>
        <taxon>Eukaryota</taxon>
        <taxon>Fungi</taxon>
        <taxon>Dikarya</taxon>
        <taxon>Basidiomycota</taxon>
        <taxon>Agaricomycotina</taxon>
        <taxon>Agaricomycetes</taxon>
        <taxon>Agaricomycetidae</taxon>
        <taxon>Boletales</taxon>
        <taxon>Suillineae</taxon>
        <taxon>Suillaceae</taxon>
        <taxon>Suillus</taxon>
    </lineage>
</organism>
<accession>A0A9P7JTH9</accession>
<feature type="domain" description="DUF6533" evidence="2">
    <location>
        <begin position="18"/>
        <end position="62"/>
    </location>
</feature>
<proteinExistence type="predicted"/>
<gene>
    <name evidence="3" type="ORF">F5147DRAFT_698510</name>
</gene>
<feature type="transmembrane region" description="Helical" evidence="1">
    <location>
        <begin position="209"/>
        <end position="231"/>
    </location>
</feature>
<name>A0A9P7JTH9_9AGAM</name>
<reference evidence="3" key="1">
    <citation type="journal article" date="2020" name="New Phytol.">
        <title>Comparative genomics reveals dynamic genome evolution in host specialist ectomycorrhizal fungi.</title>
        <authorList>
            <person name="Lofgren L.A."/>
            <person name="Nguyen N.H."/>
            <person name="Vilgalys R."/>
            <person name="Ruytinx J."/>
            <person name="Liao H.L."/>
            <person name="Branco S."/>
            <person name="Kuo A."/>
            <person name="LaButti K."/>
            <person name="Lipzen A."/>
            <person name="Andreopoulos W."/>
            <person name="Pangilinan J."/>
            <person name="Riley R."/>
            <person name="Hundley H."/>
            <person name="Na H."/>
            <person name="Barry K."/>
            <person name="Grigoriev I.V."/>
            <person name="Stajich J.E."/>
            <person name="Kennedy P.G."/>
        </authorList>
    </citation>
    <scope>NUCLEOTIDE SEQUENCE</scope>
    <source>
        <strain evidence="3">FC423</strain>
    </source>
</reference>
<comment type="caution">
    <text evidence="3">The sequence shown here is derived from an EMBL/GenBank/DDBJ whole genome shotgun (WGS) entry which is preliminary data.</text>
</comment>
<keyword evidence="1" id="KW-0812">Transmembrane</keyword>
<feature type="transmembrane region" description="Helical" evidence="1">
    <location>
        <begin position="165"/>
        <end position="188"/>
    </location>
</feature>
<feature type="transmembrane region" description="Helical" evidence="1">
    <location>
        <begin position="90"/>
        <end position="110"/>
    </location>
</feature>
<sequence>MSSSWQETQADTLPGLNYIYVALITLWVYDYILCLPDTVNFLADSRWGLSTFLYLTCSHLPLAFMLLNMLVVFQPDAPLHLCRSYNIANIYIGIVTMTCAECIFVVRAYAVWERGRWFGTLETFAVVAYLVPITVSLQQFNSKISEPCWIPGVTGYLDTETSTRIYVAFGLLAMAELQTLLLLWYRVIKGLGGWGMDNRLMRGLMKDNLLYCSCGLVFSVSVILSTVFFPFTVGHMLLEFEVVVQALLVTRMHRNFWKSNRAFGNIPTDISLTTWMMGALNFA</sequence>
<dbReference type="AlphaFoldDB" id="A0A9P7JTH9"/>
<dbReference type="GeneID" id="64699818"/>
<evidence type="ECO:0000259" key="2">
    <source>
        <dbReference type="Pfam" id="PF20151"/>
    </source>
</evidence>
<keyword evidence="1" id="KW-1133">Transmembrane helix</keyword>
<protein>
    <recommendedName>
        <fullName evidence="2">DUF6533 domain-containing protein</fullName>
    </recommendedName>
</protein>
<feature type="transmembrane region" description="Helical" evidence="1">
    <location>
        <begin position="47"/>
        <end position="70"/>
    </location>
</feature>
<keyword evidence="4" id="KW-1185">Reference proteome</keyword>
<evidence type="ECO:0000313" key="4">
    <source>
        <dbReference type="Proteomes" id="UP000823399"/>
    </source>
</evidence>
<evidence type="ECO:0000256" key="1">
    <source>
        <dbReference type="SAM" id="Phobius"/>
    </source>
</evidence>
<dbReference type="OrthoDB" id="2657950at2759"/>
<dbReference type="Pfam" id="PF20151">
    <property type="entry name" value="DUF6533"/>
    <property type="match status" value="1"/>
</dbReference>
<keyword evidence="1" id="KW-0472">Membrane</keyword>
<feature type="transmembrane region" description="Helical" evidence="1">
    <location>
        <begin position="15"/>
        <end position="35"/>
    </location>
</feature>